<proteinExistence type="predicted"/>
<comment type="caution">
    <text evidence="2">The sequence shown here is derived from an EMBL/GenBank/DDBJ whole genome shotgun (WGS) entry which is preliminary data.</text>
</comment>
<dbReference type="EMBL" id="JXKM01000004">
    <property type="protein sequence ID" value="OJG36068.1"/>
    <property type="molecule type" value="Genomic_DNA"/>
</dbReference>
<reference evidence="2 3" key="1">
    <citation type="submission" date="2014-12" db="EMBL/GenBank/DDBJ databases">
        <title>Draft genome sequences of 29 type strains of Enterococci.</title>
        <authorList>
            <person name="Zhong Z."/>
            <person name="Sun Z."/>
            <person name="Liu W."/>
            <person name="Zhang W."/>
            <person name="Zhang H."/>
        </authorList>
    </citation>
    <scope>NUCLEOTIDE SEQUENCE [LARGE SCALE GENOMIC DNA]</scope>
    <source>
        <strain evidence="2 3">DSM 22802</strain>
    </source>
</reference>
<dbReference type="Proteomes" id="UP000183700">
    <property type="component" value="Unassembled WGS sequence"/>
</dbReference>
<protein>
    <recommendedName>
        <fullName evidence="1">Putative zinc ribbon domain-containing protein</fullName>
    </recommendedName>
</protein>
<evidence type="ECO:0000313" key="2">
    <source>
        <dbReference type="EMBL" id="OJG36068.1"/>
    </source>
</evidence>
<evidence type="ECO:0000259" key="1">
    <source>
        <dbReference type="Pfam" id="PF12674"/>
    </source>
</evidence>
<name>A0A1L8SVT8_9ENTE</name>
<dbReference type="STRING" id="319970.RV00_GL002212"/>
<keyword evidence="3" id="KW-1185">Reference proteome</keyword>
<dbReference type="InterPro" id="IPR025868">
    <property type="entry name" value="Zn_ribbon_dom_put"/>
</dbReference>
<evidence type="ECO:0000313" key="3">
    <source>
        <dbReference type="Proteomes" id="UP000183700"/>
    </source>
</evidence>
<accession>A0A1L8SVT8</accession>
<dbReference type="AlphaFoldDB" id="A0A1L8SVT8"/>
<gene>
    <name evidence="2" type="ORF">RV00_GL002212</name>
</gene>
<dbReference type="Pfam" id="PF12674">
    <property type="entry name" value="Zn_ribbon_2"/>
    <property type="match status" value="1"/>
</dbReference>
<sequence>MEEMIAISLKHMDQSGLLTEHGQTKEEAAKMMYGFFPELKRWKKYNENS</sequence>
<feature type="domain" description="Putative zinc ribbon" evidence="1">
    <location>
        <begin position="1"/>
        <end position="43"/>
    </location>
</feature>
<organism evidence="2 3">
    <name type="scientific">Enterococcus devriesei</name>
    <dbReference type="NCBI Taxonomy" id="319970"/>
    <lineage>
        <taxon>Bacteria</taxon>
        <taxon>Bacillati</taxon>
        <taxon>Bacillota</taxon>
        <taxon>Bacilli</taxon>
        <taxon>Lactobacillales</taxon>
        <taxon>Enterococcaceae</taxon>
        <taxon>Enterococcus</taxon>
    </lineage>
</organism>